<evidence type="ECO:0000313" key="1">
    <source>
        <dbReference type="EMBL" id="RNA12774.1"/>
    </source>
</evidence>
<proteinExistence type="predicted"/>
<reference evidence="1 2" key="1">
    <citation type="journal article" date="2018" name="Sci. Rep.">
        <title>Genomic signatures of local adaptation to the degree of environmental predictability in rotifers.</title>
        <authorList>
            <person name="Franch-Gras L."/>
            <person name="Hahn C."/>
            <person name="Garcia-Roger E.M."/>
            <person name="Carmona M.J."/>
            <person name="Serra M."/>
            <person name="Gomez A."/>
        </authorList>
    </citation>
    <scope>NUCLEOTIDE SEQUENCE [LARGE SCALE GENOMIC DNA]</scope>
    <source>
        <strain evidence="1">HYR1</strain>
    </source>
</reference>
<accession>A0A3M7QNX7</accession>
<dbReference type="EMBL" id="REGN01005619">
    <property type="protein sequence ID" value="RNA12774.1"/>
    <property type="molecule type" value="Genomic_DNA"/>
</dbReference>
<name>A0A3M7QNX7_BRAPC</name>
<sequence length="130" mass="14929">MAVGETKKLFVFEMEKCQLLCQLDQNEVTIELDNIELNFSLKCHNLFVKGTVAESGRLVCHSVKSVADLNGYLNVMAPIMANCLPINAHVNDRVKILLKNKSDEHQDRRNRLKSVWNELSDFRNYSKPNH</sequence>
<evidence type="ECO:0000313" key="2">
    <source>
        <dbReference type="Proteomes" id="UP000276133"/>
    </source>
</evidence>
<protein>
    <submittedName>
        <fullName evidence="1">Uncharacterized protein</fullName>
    </submittedName>
</protein>
<comment type="caution">
    <text evidence="1">The sequence shown here is derived from an EMBL/GenBank/DDBJ whole genome shotgun (WGS) entry which is preliminary data.</text>
</comment>
<gene>
    <name evidence="1" type="ORF">BpHYR1_043118</name>
</gene>
<dbReference type="Proteomes" id="UP000276133">
    <property type="component" value="Unassembled WGS sequence"/>
</dbReference>
<organism evidence="1 2">
    <name type="scientific">Brachionus plicatilis</name>
    <name type="common">Marine rotifer</name>
    <name type="synonym">Brachionus muelleri</name>
    <dbReference type="NCBI Taxonomy" id="10195"/>
    <lineage>
        <taxon>Eukaryota</taxon>
        <taxon>Metazoa</taxon>
        <taxon>Spiralia</taxon>
        <taxon>Gnathifera</taxon>
        <taxon>Rotifera</taxon>
        <taxon>Eurotatoria</taxon>
        <taxon>Monogononta</taxon>
        <taxon>Pseudotrocha</taxon>
        <taxon>Ploima</taxon>
        <taxon>Brachionidae</taxon>
        <taxon>Brachionus</taxon>
    </lineage>
</organism>
<dbReference type="AlphaFoldDB" id="A0A3M7QNX7"/>
<keyword evidence="2" id="KW-1185">Reference proteome</keyword>